<dbReference type="InParanoid" id="A0A1Y2G1C8"/>
<evidence type="ECO:0000256" key="1">
    <source>
        <dbReference type="ARBA" id="ARBA00001311"/>
    </source>
</evidence>
<dbReference type="FunCoup" id="A0A1Y2G1C8">
    <property type="interactions" value="33"/>
</dbReference>
<dbReference type="Proteomes" id="UP000193467">
    <property type="component" value="Unassembled WGS sequence"/>
</dbReference>
<evidence type="ECO:0000256" key="3">
    <source>
        <dbReference type="ARBA" id="ARBA00012922"/>
    </source>
</evidence>
<evidence type="ECO:0000259" key="7">
    <source>
        <dbReference type="Pfam" id="PF01425"/>
    </source>
</evidence>
<proteinExistence type="inferred from homology"/>
<dbReference type="Gene3D" id="3.90.1300.10">
    <property type="entry name" value="Amidase signature (AS) domain"/>
    <property type="match status" value="1"/>
</dbReference>
<dbReference type="Pfam" id="PF01425">
    <property type="entry name" value="Amidase"/>
    <property type="match status" value="1"/>
</dbReference>
<feature type="active site" description="Charge relay system" evidence="5">
    <location>
        <position position="132"/>
    </location>
</feature>
<evidence type="ECO:0000313" key="9">
    <source>
        <dbReference type="Proteomes" id="UP000193467"/>
    </source>
</evidence>
<evidence type="ECO:0000313" key="8">
    <source>
        <dbReference type="EMBL" id="ORY90707.1"/>
    </source>
</evidence>
<dbReference type="EMBL" id="MCGR01000003">
    <property type="protein sequence ID" value="ORY90707.1"/>
    <property type="molecule type" value="Genomic_DNA"/>
</dbReference>
<comment type="caution">
    <text evidence="8">The sequence shown here is derived from an EMBL/GenBank/DDBJ whole genome shotgun (WGS) entry which is preliminary data.</text>
</comment>
<evidence type="ECO:0000256" key="2">
    <source>
        <dbReference type="ARBA" id="ARBA00009199"/>
    </source>
</evidence>
<dbReference type="OrthoDB" id="6428749at2759"/>
<accession>A0A1Y2G1C8</accession>
<evidence type="ECO:0000256" key="4">
    <source>
        <dbReference type="ARBA" id="ARBA00022801"/>
    </source>
</evidence>
<comment type="similarity">
    <text evidence="2">Belongs to the amidase family.</text>
</comment>
<dbReference type="InterPro" id="IPR036928">
    <property type="entry name" value="AS_sf"/>
</dbReference>
<dbReference type="GO" id="GO:0004040">
    <property type="term" value="F:amidase activity"/>
    <property type="evidence" value="ECO:0007669"/>
    <property type="project" value="UniProtKB-EC"/>
</dbReference>
<dbReference type="EC" id="3.5.1.4" evidence="3"/>
<feature type="binding site" evidence="6">
    <location>
        <begin position="230"/>
        <end position="233"/>
    </location>
    <ligand>
        <name>substrate</name>
    </ligand>
</feature>
<dbReference type="AlphaFoldDB" id="A0A1Y2G1C8"/>
<dbReference type="InterPro" id="IPR020556">
    <property type="entry name" value="Amidase_CS"/>
</dbReference>
<keyword evidence="4" id="KW-0378">Hydrolase</keyword>
<organism evidence="8 9">
    <name type="scientific">Leucosporidium creatinivorum</name>
    <dbReference type="NCBI Taxonomy" id="106004"/>
    <lineage>
        <taxon>Eukaryota</taxon>
        <taxon>Fungi</taxon>
        <taxon>Dikarya</taxon>
        <taxon>Basidiomycota</taxon>
        <taxon>Pucciniomycotina</taxon>
        <taxon>Microbotryomycetes</taxon>
        <taxon>Leucosporidiales</taxon>
        <taxon>Leucosporidium</taxon>
    </lineage>
</organism>
<dbReference type="PANTHER" id="PTHR46072:SF4">
    <property type="entry name" value="AMIDASE C550.07-RELATED"/>
    <property type="match status" value="1"/>
</dbReference>
<feature type="binding site" evidence="6">
    <location>
        <position position="183"/>
    </location>
    <ligand>
        <name>substrate</name>
    </ligand>
</feature>
<feature type="domain" description="Amidase" evidence="7">
    <location>
        <begin position="76"/>
        <end position="541"/>
    </location>
</feature>
<comment type="catalytic activity">
    <reaction evidence="1">
        <text>a monocarboxylic acid amide + H2O = a monocarboxylate + NH4(+)</text>
        <dbReference type="Rhea" id="RHEA:12020"/>
        <dbReference type="ChEBI" id="CHEBI:15377"/>
        <dbReference type="ChEBI" id="CHEBI:28938"/>
        <dbReference type="ChEBI" id="CHEBI:35757"/>
        <dbReference type="ChEBI" id="CHEBI:83628"/>
        <dbReference type="EC" id="3.5.1.4"/>
    </reaction>
</comment>
<gene>
    <name evidence="8" type="ORF">BCR35DRAFT_299270</name>
</gene>
<dbReference type="SUPFAM" id="SSF75304">
    <property type="entry name" value="Amidase signature (AS) enzymes"/>
    <property type="match status" value="1"/>
</dbReference>
<protein>
    <recommendedName>
        <fullName evidence="3">amidase</fullName>
        <ecNumber evidence="3">3.5.1.4</ecNumber>
    </recommendedName>
</protein>
<reference evidence="8 9" key="1">
    <citation type="submission" date="2016-07" db="EMBL/GenBank/DDBJ databases">
        <title>Pervasive Adenine N6-methylation of Active Genes in Fungi.</title>
        <authorList>
            <consortium name="DOE Joint Genome Institute"/>
            <person name="Mondo S.J."/>
            <person name="Dannebaum R.O."/>
            <person name="Kuo R.C."/>
            <person name="Labutti K."/>
            <person name="Haridas S."/>
            <person name="Kuo A."/>
            <person name="Salamov A."/>
            <person name="Ahrendt S.R."/>
            <person name="Lipzen A."/>
            <person name="Sullivan W."/>
            <person name="Andreopoulos W.B."/>
            <person name="Clum A."/>
            <person name="Lindquist E."/>
            <person name="Daum C."/>
            <person name="Ramamoorthy G.K."/>
            <person name="Gryganskyi A."/>
            <person name="Culley D."/>
            <person name="Magnuson J.K."/>
            <person name="James T.Y."/>
            <person name="O'Malley M.A."/>
            <person name="Stajich J.E."/>
            <person name="Spatafora J.W."/>
            <person name="Visel A."/>
            <person name="Grigoriev I.V."/>
        </authorList>
    </citation>
    <scope>NUCLEOTIDE SEQUENCE [LARGE SCALE GENOMIC DNA]</scope>
    <source>
        <strain evidence="8 9">62-1032</strain>
    </source>
</reference>
<dbReference type="PANTHER" id="PTHR46072">
    <property type="entry name" value="AMIDASE-RELATED-RELATED"/>
    <property type="match status" value="1"/>
</dbReference>
<dbReference type="PIRSF" id="PIRSF001221">
    <property type="entry name" value="Amidase_fungi"/>
    <property type="match status" value="1"/>
</dbReference>
<evidence type="ECO:0000256" key="5">
    <source>
        <dbReference type="PIRSR" id="PIRSR001221-1"/>
    </source>
</evidence>
<dbReference type="InterPro" id="IPR023631">
    <property type="entry name" value="Amidase_dom"/>
</dbReference>
<dbReference type="PROSITE" id="PS00571">
    <property type="entry name" value="AMIDASES"/>
    <property type="match status" value="1"/>
</dbReference>
<evidence type="ECO:0000256" key="6">
    <source>
        <dbReference type="PIRSR" id="PIRSR001221-2"/>
    </source>
</evidence>
<feature type="active site" description="Acyl-ester intermediate" evidence="5">
    <location>
        <position position="233"/>
    </location>
</feature>
<name>A0A1Y2G1C8_9BASI</name>
<feature type="binding site" evidence="6">
    <location>
        <position position="209"/>
    </location>
    <ligand>
        <name>substrate</name>
    </ligand>
</feature>
<feature type="active site" description="Charge relay system" evidence="5">
    <location>
        <position position="209"/>
    </location>
</feature>
<keyword evidence="9" id="KW-1185">Reference proteome</keyword>
<dbReference type="STRING" id="106004.A0A1Y2G1C8"/>
<sequence>MAYAALAEQYQQQVMDKLPLSSLLPRATLDALPPGSDVSGLPESCGLLSAKQLEITGLDATELLARIATKEFSSVEVVTAFGIRTAIAHQVTCCLTDFFIDEAIAAAQELDAYLARTGKTRGPLHGLPISAKDQVELIGKITSLGFTSLHSTAKPATSNAQLAQILIDAGAVFFNHTTLPQSIMHLECNSFLWGRTLLPFNTSLSAGGSSGGEGAVLGMRGAPLGLGTDIGGSVRSPAANNGLYGLRPTASRVPNAGVRTYVPGRDSILGIVGPLCHSARDIELFMSVVLSSDAKPWRRDPSLLEMPWRVGRMGGWQEGGRRLRVGVMWHDGEVRPVRGVERALKGAVEKLRKSGEVEVVDFEPWKTREGWDLIRQLYFPDGGRRIHQLTDESEVEEPLDPLTQWLLAEAGPPVRELSIHELWELNTRREAYRKGYQAHWFSQAIDVLLCPVAPYPAPPHGEAKWWAYTSQFNLVDYPAIAFPSGLTVDQELDAITPDDAAAYVPLSEDDQLVHDGYHPKKYANAPISLQLVAMRCHDEELMDALVKIEGILKREE</sequence>